<evidence type="ECO:0000259" key="3">
    <source>
        <dbReference type="Pfam" id="PF24035"/>
    </source>
</evidence>
<comment type="caution">
    <text evidence="4">The sequence shown here is derived from an EMBL/GenBank/DDBJ whole genome shotgun (WGS) entry which is preliminary data.</text>
</comment>
<sequence>MSTKETGSNGPSTQSIEEPEADNNADDDIEAAESSAETQLSLDLIFEVLKNRRRREVIRYLREHEQQVTLSDLAEHIAALENDTDIASITSSQRKRVYVGLYQCHLPKMADMEIVEFNQNRGIVDLGPNAPQLYEYLDNDDAGGRKWYKYYIGISAFGVGLFLLTVVFGQPALLQTAALGGLCVAIAAASVLQTVSERDTNE</sequence>
<feature type="transmembrane region" description="Helical" evidence="2">
    <location>
        <begin position="174"/>
        <end position="192"/>
    </location>
</feature>
<protein>
    <recommendedName>
        <fullName evidence="3">DUF7344 domain-containing protein</fullName>
    </recommendedName>
</protein>
<accession>A0ABD6CFL7</accession>
<evidence type="ECO:0000256" key="2">
    <source>
        <dbReference type="SAM" id="Phobius"/>
    </source>
</evidence>
<dbReference type="RefSeq" id="WP_247381411.1">
    <property type="nucleotide sequence ID" value="NZ_JALLGV010000010.1"/>
</dbReference>
<gene>
    <name evidence="4" type="ORF">ACFR9U_15490</name>
</gene>
<feature type="compositionally biased region" description="Acidic residues" evidence="1">
    <location>
        <begin position="17"/>
        <end position="31"/>
    </location>
</feature>
<reference evidence="4 5" key="1">
    <citation type="journal article" date="2019" name="Int. J. Syst. Evol. Microbiol.">
        <title>The Global Catalogue of Microorganisms (GCM) 10K type strain sequencing project: providing services to taxonomists for standard genome sequencing and annotation.</title>
        <authorList>
            <consortium name="The Broad Institute Genomics Platform"/>
            <consortium name="The Broad Institute Genome Sequencing Center for Infectious Disease"/>
            <person name="Wu L."/>
            <person name="Ma J."/>
        </authorList>
    </citation>
    <scope>NUCLEOTIDE SEQUENCE [LARGE SCALE GENOMIC DNA]</scope>
    <source>
        <strain evidence="4 5">CGMCC 1.12125</strain>
    </source>
</reference>
<keyword evidence="2" id="KW-0812">Transmembrane</keyword>
<evidence type="ECO:0000313" key="4">
    <source>
        <dbReference type="EMBL" id="MFD1588385.1"/>
    </source>
</evidence>
<dbReference type="EMBL" id="JBHUDJ010000011">
    <property type="protein sequence ID" value="MFD1588385.1"/>
    <property type="molecule type" value="Genomic_DNA"/>
</dbReference>
<keyword evidence="5" id="KW-1185">Reference proteome</keyword>
<feature type="region of interest" description="Disordered" evidence="1">
    <location>
        <begin position="1"/>
        <end position="35"/>
    </location>
</feature>
<feature type="transmembrane region" description="Helical" evidence="2">
    <location>
        <begin position="150"/>
        <end position="168"/>
    </location>
</feature>
<evidence type="ECO:0000256" key="1">
    <source>
        <dbReference type="SAM" id="MobiDB-lite"/>
    </source>
</evidence>
<feature type="compositionally biased region" description="Polar residues" evidence="1">
    <location>
        <begin position="1"/>
        <end position="15"/>
    </location>
</feature>
<dbReference type="InterPro" id="IPR055768">
    <property type="entry name" value="DUF7344"/>
</dbReference>
<proteinExistence type="predicted"/>
<name>A0ABD6CFL7_9EURY</name>
<dbReference type="AlphaFoldDB" id="A0ABD6CFL7"/>
<evidence type="ECO:0000313" key="5">
    <source>
        <dbReference type="Proteomes" id="UP001597119"/>
    </source>
</evidence>
<keyword evidence="2" id="KW-0472">Membrane</keyword>
<dbReference type="Pfam" id="PF24035">
    <property type="entry name" value="DUF7344"/>
    <property type="match status" value="1"/>
</dbReference>
<dbReference type="Proteomes" id="UP001597119">
    <property type="component" value="Unassembled WGS sequence"/>
</dbReference>
<feature type="domain" description="DUF7344" evidence="3">
    <location>
        <begin position="46"/>
        <end position="124"/>
    </location>
</feature>
<keyword evidence="2" id="KW-1133">Transmembrane helix</keyword>
<organism evidence="4 5">
    <name type="scientific">Halorientalis brevis</name>
    <dbReference type="NCBI Taxonomy" id="1126241"/>
    <lineage>
        <taxon>Archaea</taxon>
        <taxon>Methanobacteriati</taxon>
        <taxon>Methanobacteriota</taxon>
        <taxon>Stenosarchaea group</taxon>
        <taxon>Halobacteria</taxon>
        <taxon>Halobacteriales</taxon>
        <taxon>Haloarculaceae</taxon>
        <taxon>Halorientalis</taxon>
    </lineage>
</organism>